<evidence type="ECO:0000313" key="2">
    <source>
        <dbReference type="Proteomes" id="UP000004949"/>
    </source>
</evidence>
<keyword evidence="2" id="KW-1185">Reference proteome</keyword>
<dbReference type="Proteomes" id="UP000004949">
    <property type="component" value="Unassembled WGS sequence"/>
</dbReference>
<gene>
    <name evidence="1" type="ORF">GMO_15120</name>
</gene>
<accession>G6XJ46</accession>
<reference evidence="1 2" key="1">
    <citation type="submission" date="2011-10" db="EMBL/GenBank/DDBJ databases">
        <title>Genome sequence of Gluconobacter morbifer G707, isolated from Drosophila gut.</title>
        <authorList>
            <person name="Lee W.-J."/>
            <person name="Kim E.-K."/>
        </authorList>
    </citation>
    <scope>NUCLEOTIDE SEQUENCE [LARGE SCALE GENOMIC DNA]</scope>
    <source>
        <strain evidence="1 2">G707</strain>
    </source>
</reference>
<dbReference type="AlphaFoldDB" id="G6XJ46"/>
<protein>
    <submittedName>
        <fullName evidence="1">Uncharacterized protein</fullName>
    </submittedName>
</protein>
<name>G6XJ46_9PROT</name>
<proteinExistence type="predicted"/>
<organism evidence="1 2">
    <name type="scientific">Gluconobacter morbifer G707</name>
    <dbReference type="NCBI Taxonomy" id="1088869"/>
    <lineage>
        <taxon>Bacteria</taxon>
        <taxon>Pseudomonadati</taxon>
        <taxon>Pseudomonadota</taxon>
        <taxon>Alphaproteobacteria</taxon>
        <taxon>Acetobacterales</taxon>
        <taxon>Acetobacteraceae</taxon>
        <taxon>Gluconobacter</taxon>
    </lineage>
</organism>
<evidence type="ECO:0000313" key="1">
    <source>
        <dbReference type="EMBL" id="EHH68162.1"/>
    </source>
</evidence>
<dbReference type="EMBL" id="AGQV01000004">
    <property type="protein sequence ID" value="EHH68162.1"/>
    <property type="molecule type" value="Genomic_DNA"/>
</dbReference>
<comment type="caution">
    <text evidence="1">The sequence shown here is derived from an EMBL/GenBank/DDBJ whole genome shotgun (WGS) entry which is preliminary data.</text>
</comment>
<sequence>MADAGHALLQGYTVFTQNMSHCCRFPLTGFFHNFMKWE</sequence>